<evidence type="ECO:0000313" key="14">
    <source>
        <dbReference type="Proteomes" id="UP000002051"/>
    </source>
</evidence>
<dbReference type="PaxDb" id="3880-AES77460"/>
<evidence type="ECO:0000259" key="11">
    <source>
        <dbReference type="PROSITE" id="PS51846"/>
    </source>
</evidence>
<dbReference type="GO" id="GO:0010960">
    <property type="term" value="P:magnesium ion homeostasis"/>
    <property type="evidence" value="ECO:0007669"/>
    <property type="project" value="InterPro"/>
</dbReference>
<evidence type="ECO:0000256" key="6">
    <source>
        <dbReference type="PROSITE-ProRule" id="PRU00703"/>
    </source>
</evidence>
<dbReference type="HOGENOM" id="CLU_011310_0_0_1"/>
<reference evidence="12 14" key="1">
    <citation type="journal article" date="2011" name="Nature">
        <title>The Medicago genome provides insight into the evolution of rhizobial symbioses.</title>
        <authorList>
            <person name="Young N.D."/>
            <person name="Debelle F."/>
            <person name="Oldroyd G.E."/>
            <person name="Geurts R."/>
            <person name="Cannon S.B."/>
            <person name="Udvardi M.K."/>
            <person name="Benedito V.A."/>
            <person name="Mayer K.F."/>
            <person name="Gouzy J."/>
            <person name="Schoof H."/>
            <person name="Van de Peer Y."/>
            <person name="Proost S."/>
            <person name="Cook D.R."/>
            <person name="Meyers B.C."/>
            <person name="Spannagl M."/>
            <person name="Cheung F."/>
            <person name="De Mita S."/>
            <person name="Krishnakumar V."/>
            <person name="Gundlach H."/>
            <person name="Zhou S."/>
            <person name="Mudge J."/>
            <person name="Bharti A.K."/>
            <person name="Murray J.D."/>
            <person name="Naoumkina M.A."/>
            <person name="Rosen B."/>
            <person name="Silverstein K.A."/>
            <person name="Tang H."/>
            <person name="Rombauts S."/>
            <person name="Zhao P.X."/>
            <person name="Zhou P."/>
            <person name="Barbe V."/>
            <person name="Bardou P."/>
            <person name="Bechner M."/>
            <person name="Bellec A."/>
            <person name="Berger A."/>
            <person name="Berges H."/>
            <person name="Bidwell S."/>
            <person name="Bisseling T."/>
            <person name="Choisne N."/>
            <person name="Couloux A."/>
            <person name="Denny R."/>
            <person name="Deshpande S."/>
            <person name="Dai X."/>
            <person name="Doyle J.J."/>
            <person name="Dudez A.M."/>
            <person name="Farmer A.D."/>
            <person name="Fouteau S."/>
            <person name="Franken C."/>
            <person name="Gibelin C."/>
            <person name="Gish J."/>
            <person name="Goldstein S."/>
            <person name="Gonzalez A.J."/>
            <person name="Green P.J."/>
            <person name="Hallab A."/>
            <person name="Hartog M."/>
            <person name="Hua A."/>
            <person name="Humphray S.J."/>
            <person name="Jeong D.H."/>
            <person name="Jing Y."/>
            <person name="Jocker A."/>
            <person name="Kenton S.M."/>
            <person name="Kim D.J."/>
            <person name="Klee K."/>
            <person name="Lai H."/>
            <person name="Lang C."/>
            <person name="Lin S."/>
            <person name="Macmil S.L."/>
            <person name="Magdelenat G."/>
            <person name="Matthews L."/>
            <person name="McCorrison J."/>
            <person name="Monaghan E.L."/>
            <person name="Mun J.H."/>
            <person name="Najar F.Z."/>
            <person name="Nicholson C."/>
            <person name="Noirot C."/>
            <person name="O'Bleness M."/>
            <person name="Paule C.R."/>
            <person name="Poulain J."/>
            <person name="Prion F."/>
            <person name="Qin B."/>
            <person name="Qu C."/>
            <person name="Retzel E.F."/>
            <person name="Riddle C."/>
            <person name="Sallet E."/>
            <person name="Samain S."/>
            <person name="Samson N."/>
            <person name="Sanders I."/>
            <person name="Saurat O."/>
            <person name="Scarpelli C."/>
            <person name="Schiex T."/>
            <person name="Segurens B."/>
            <person name="Severin A.J."/>
            <person name="Sherrier D.J."/>
            <person name="Shi R."/>
            <person name="Sims S."/>
            <person name="Singer S.R."/>
            <person name="Sinharoy S."/>
            <person name="Sterck L."/>
            <person name="Viollet A."/>
            <person name="Wang B.B."/>
            <person name="Wang K."/>
            <person name="Wang M."/>
            <person name="Wang X."/>
            <person name="Warfsmann J."/>
            <person name="Weissenbach J."/>
            <person name="White D.D."/>
            <person name="White J.D."/>
            <person name="Wiley G.B."/>
            <person name="Wincker P."/>
            <person name="Xing Y."/>
            <person name="Yang L."/>
            <person name="Yao Z."/>
            <person name="Ying F."/>
            <person name="Zhai J."/>
            <person name="Zhou L."/>
            <person name="Zuber A."/>
            <person name="Denarie J."/>
            <person name="Dixon R.A."/>
            <person name="May G.D."/>
            <person name="Schwartz D.C."/>
            <person name="Rogers J."/>
            <person name="Quetier F."/>
            <person name="Town C.D."/>
            <person name="Roe B.A."/>
        </authorList>
    </citation>
    <scope>NUCLEOTIDE SEQUENCE [LARGE SCALE GENOMIC DNA]</scope>
    <source>
        <strain evidence="12">A17</strain>
        <strain evidence="13 14">cv. Jemalong A17</strain>
    </source>
</reference>
<proteinExistence type="predicted"/>
<dbReference type="SUPFAM" id="SSF54631">
    <property type="entry name" value="CBS-domain pair"/>
    <property type="match status" value="1"/>
</dbReference>
<feature type="domain" description="CBS" evidence="10">
    <location>
        <begin position="232"/>
        <end position="293"/>
    </location>
</feature>
<reference evidence="13" key="3">
    <citation type="submission" date="2015-04" db="UniProtKB">
        <authorList>
            <consortium name="EnsemblPlants"/>
        </authorList>
    </citation>
    <scope>IDENTIFICATION</scope>
    <source>
        <strain evidence="13">cv. Jemalong A17</strain>
    </source>
</reference>
<dbReference type="STRING" id="3880.G7L1Z7"/>
<dbReference type="PROSITE" id="PS51371">
    <property type="entry name" value="CBS"/>
    <property type="match status" value="1"/>
</dbReference>
<reference evidence="12 14" key="2">
    <citation type="journal article" date="2014" name="BMC Genomics">
        <title>An improved genome release (version Mt4.0) for the model legume Medicago truncatula.</title>
        <authorList>
            <person name="Tang H."/>
            <person name="Krishnakumar V."/>
            <person name="Bidwell S."/>
            <person name="Rosen B."/>
            <person name="Chan A."/>
            <person name="Zhou S."/>
            <person name="Gentzbittel L."/>
            <person name="Childs K.L."/>
            <person name="Yandell M."/>
            <person name="Gundlach H."/>
            <person name="Mayer K.F."/>
            <person name="Schwartz D.C."/>
            <person name="Town C.D."/>
        </authorList>
    </citation>
    <scope>GENOME REANNOTATION</scope>
    <source>
        <strain evidence="13 14">cv. Jemalong A17</strain>
    </source>
</reference>
<dbReference type="PANTHER" id="PTHR12064:SF96">
    <property type="entry name" value="DUF21 DOMAIN PLANT PROTEIN"/>
    <property type="match status" value="1"/>
</dbReference>
<dbReference type="InterPro" id="IPR044751">
    <property type="entry name" value="Ion_transp-like_CBS"/>
</dbReference>
<evidence type="ECO:0000256" key="8">
    <source>
        <dbReference type="SAM" id="MobiDB-lite"/>
    </source>
</evidence>
<dbReference type="Proteomes" id="UP000002051">
    <property type="component" value="Unassembled WGS sequence"/>
</dbReference>
<dbReference type="InterPro" id="IPR046342">
    <property type="entry name" value="CBS_dom_sf"/>
</dbReference>
<dbReference type="Pfam" id="PF00571">
    <property type="entry name" value="CBS"/>
    <property type="match status" value="1"/>
</dbReference>
<dbReference type="EnsemblPlants" id="AES77460">
    <property type="protein sequence ID" value="AES77460"/>
    <property type="gene ID" value="MTR_7g010900"/>
</dbReference>
<feature type="region of interest" description="Disordered" evidence="8">
    <location>
        <begin position="473"/>
        <end position="494"/>
    </location>
</feature>
<keyword evidence="3" id="KW-0677">Repeat</keyword>
<dbReference type="InterPro" id="IPR045095">
    <property type="entry name" value="ACDP"/>
</dbReference>
<name>G7L1Z7_MEDTR</name>
<evidence type="ECO:0000256" key="9">
    <source>
        <dbReference type="SAM" id="Phobius"/>
    </source>
</evidence>
<dbReference type="CDD" id="cd04590">
    <property type="entry name" value="CBS_pair_CorC_HlyC_assoc"/>
    <property type="match status" value="1"/>
</dbReference>
<dbReference type="Pfam" id="PF01595">
    <property type="entry name" value="CNNM"/>
    <property type="match status" value="1"/>
</dbReference>
<organism evidence="12 14">
    <name type="scientific">Medicago truncatula</name>
    <name type="common">Barrel medic</name>
    <name type="synonym">Medicago tribuloides</name>
    <dbReference type="NCBI Taxonomy" id="3880"/>
    <lineage>
        <taxon>Eukaryota</taxon>
        <taxon>Viridiplantae</taxon>
        <taxon>Streptophyta</taxon>
        <taxon>Embryophyta</taxon>
        <taxon>Tracheophyta</taxon>
        <taxon>Spermatophyta</taxon>
        <taxon>Magnoliopsida</taxon>
        <taxon>eudicotyledons</taxon>
        <taxon>Gunneridae</taxon>
        <taxon>Pentapetalae</taxon>
        <taxon>rosids</taxon>
        <taxon>fabids</taxon>
        <taxon>Fabales</taxon>
        <taxon>Fabaceae</taxon>
        <taxon>Papilionoideae</taxon>
        <taxon>50 kb inversion clade</taxon>
        <taxon>NPAAA clade</taxon>
        <taxon>Hologalegina</taxon>
        <taxon>IRL clade</taxon>
        <taxon>Trifolieae</taxon>
        <taxon>Medicago</taxon>
    </lineage>
</organism>
<feature type="transmembrane region" description="Helical" evidence="9">
    <location>
        <begin position="34"/>
        <end position="60"/>
    </location>
</feature>
<comment type="subcellular location">
    <subcellularLocation>
        <location evidence="1">Membrane</location>
        <topology evidence="1">Multi-pass membrane protein</topology>
    </subcellularLocation>
</comment>
<dbReference type="eggNOG" id="KOG2118">
    <property type="taxonomic scope" value="Eukaryota"/>
</dbReference>
<keyword evidence="2 7" id="KW-0812">Transmembrane</keyword>
<keyword evidence="5 7" id="KW-0472">Membrane</keyword>
<feature type="compositionally biased region" description="Basic and acidic residues" evidence="8">
    <location>
        <begin position="475"/>
        <end position="494"/>
    </location>
</feature>
<dbReference type="GO" id="GO:0022857">
    <property type="term" value="F:transmembrane transporter activity"/>
    <property type="evidence" value="ECO:0000318"/>
    <property type="project" value="GO_Central"/>
</dbReference>
<keyword evidence="6" id="KW-0129">CBS domain</keyword>
<feature type="transmembrane region" description="Helical" evidence="9">
    <location>
        <begin position="150"/>
        <end position="169"/>
    </location>
</feature>
<dbReference type="PANTHER" id="PTHR12064">
    <property type="entry name" value="METAL TRANSPORTER CNNM"/>
    <property type="match status" value="1"/>
</dbReference>
<sequence>MTMMNLINALAVSRILTRDPSVLAHESIPFGSATWIAYAVFCCFIVLFSGLMSGLTIGFLSQKIINLEILKLSGSSSEKKQAEIIIPLVEKSHQLLVTLLLFNALTMEALPIFLYKITNPFLAIIVSVTCVLFIGEIIPQAICSRNGLAVGAYFAWLVRILMIICYPISCPVGKALDYLLGHDKALFGRAQIKTFVSIHGKEAGIGGELTLDETTIINGALDLTQKTVEKAMTPIESTFSLDVNSKLDWEAMGQIIDRGHSRIPVYNENPKNLIGLLLVKDLLRVRSEMETPVSDVCSPSIPRVPSDMPLYEILNQFQKGSSHMAAVIKTKGKGKETLEIIDEEKFDAKKSVGGDSQITTPLLEKMYAKSKNVVIDIDNPSNLPSIDEQTGSQLNAPSENVEHAEVIGIITLEDVLEELLQVEIVDETDEFVDVHKRIPVTTASPMARAPSIRRLNSEKRALINFTVQRTYGSSRGKDKVNHGELRSYPERKMD</sequence>
<evidence type="ECO:0000256" key="5">
    <source>
        <dbReference type="ARBA" id="ARBA00023136"/>
    </source>
</evidence>
<evidence type="ECO:0000256" key="4">
    <source>
        <dbReference type="ARBA" id="ARBA00022989"/>
    </source>
</evidence>
<accession>A0A0C3W1G2</accession>
<dbReference type="GO" id="GO:0016020">
    <property type="term" value="C:membrane"/>
    <property type="evidence" value="ECO:0007669"/>
    <property type="project" value="UniProtKB-SubCell"/>
</dbReference>
<evidence type="ECO:0000256" key="7">
    <source>
        <dbReference type="PROSITE-ProRule" id="PRU01193"/>
    </source>
</evidence>
<evidence type="ECO:0000259" key="10">
    <source>
        <dbReference type="PROSITE" id="PS51371"/>
    </source>
</evidence>
<protein>
    <submittedName>
        <fullName evidence="12">DUF21 domain plant protein</fullName>
    </submittedName>
</protein>
<dbReference type="PROSITE" id="PS51846">
    <property type="entry name" value="CNNM"/>
    <property type="match status" value="1"/>
</dbReference>
<dbReference type="InterPro" id="IPR002550">
    <property type="entry name" value="CNNM"/>
</dbReference>
<evidence type="ECO:0000256" key="3">
    <source>
        <dbReference type="ARBA" id="ARBA00022737"/>
    </source>
</evidence>
<feature type="domain" description="CNNM transmembrane" evidence="11">
    <location>
        <begin position="31"/>
        <end position="213"/>
    </location>
</feature>
<evidence type="ECO:0000256" key="1">
    <source>
        <dbReference type="ARBA" id="ARBA00004141"/>
    </source>
</evidence>
<dbReference type="AlphaFoldDB" id="G7L1Z7"/>
<gene>
    <name evidence="12" type="ordered locus">MTR_7g010900</name>
</gene>
<evidence type="ECO:0000256" key="2">
    <source>
        <dbReference type="ARBA" id="ARBA00022692"/>
    </source>
</evidence>
<evidence type="ECO:0000313" key="13">
    <source>
        <dbReference type="EnsemblPlants" id="AES77460"/>
    </source>
</evidence>
<keyword evidence="14" id="KW-1185">Reference proteome</keyword>
<accession>G7L1Z7</accession>
<evidence type="ECO:0000313" key="12">
    <source>
        <dbReference type="EMBL" id="AES77460.2"/>
    </source>
</evidence>
<keyword evidence="4 7" id="KW-1133">Transmembrane helix</keyword>
<feature type="transmembrane region" description="Helical" evidence="9">
    <location>
        <begin position="121"/>
        <end position="138"/>
    </location>
</feature>
<dbReference type="Gene3D" id="3.10.580.10">
    <property type="entry name" value="CBS-domain"/>
    <property type="match status" value="2"/>
</dbReference>
<dbReference type="EMBL" id="CM001223">
    <property type="protein sequence ID" value="AES77460.2"/>
    <property type="molecule type" value="Genomic_DNA"/>
</dbReference>
<dbReference type="InterPro" id="IPR000644">
    <property type="entry name" value="CBS_dom"/>
</dbReference>